<evidence type="ECO:0000313" key="3">
    <source>
        <dbReference type="Proteomes" id="UP000059680"/>
    </source>
</evidence>
<organism evidence="2 3">
    <name type="scientific">Oryza sativa subsp. japonica</name>
    <name type="common">Rice</name>
    <dbReference type="NCBI Taxonomy" id="39947"/>
    <lineage>
        <taxon>Eukaryota</taxon>
        <taxon>Viridiplantae</taxon>
        <taxon>Streptophyta</taxon>
        <taxon>Embryophyta</taxon>
        <taxon>Tracheophyta</taxon>
        <taxon>Spermatophyta</taxon>
        <taxon>Magnoliopsida</taxon>
        <taxon>Liliopsida</taxon>
        <taxon>Poales</taxon>
        <taxon>Poaceae</taxon>
        <taxon>BOP clade</taxon>
        <taxon>Oryzoideae</taxon>
        <taxon>Oryzeae</taxon>
        <taxon>Oryzinae</taxon>
        <taxon>Oryza</taxon>
        <taxon>Oryza sativa</taxon>
    </lineage>
</organism>
<gene>
    <name evidence="2" type="ordered locus">Os10g0122400</name>
    <name evidence="2" type="ORF">OSNPB_100122400</name>
</gene>
<dbReference type="PaxDb" id="39947-A0A0P0XS94"/>
<dbReference type="EMBL" id="AP014966">
    <property type="protein sequence ID" value="BAT09700.1"/>
    <property type="molecule type" value="Genomic_DNA"/>
</dbReference>
<dbReference type="Gramene" id="Os10t0122400-00">
    <property type="protein sequence ID" value="Os10t0122400-00"/>
    <property type="gene ID" value="Os10g0122400"/>
</dbReference>
<reference evidence="2 3" key="3">
    <citation type="journal article" date="2013" name="Rice">
        <title>Improvement of the Oryza sativa Nipponbare reference genome using next generation sequence and optical map data.</title>
        <authorList>
            <person name="Kawahara Y."/>
            <person name="de la Bastide M."/>
            <person name="Hamilton J.P."/>
            <person name="Kanamori H."/>
            <person name="McCombie W.R."/>
            <person name="Ouyang S."/>
            <person name="Schwartz D.C."/>
            <person name="Tanaka T."/>
            <person name="Wu J."/>
            <person name="Zhou S."/>
            <person name="Childs K.L."/>
            <person name="Davidson R.M."/>
            <person name="Lin H."/>
            <person name="Quesada-Ocampo L."/>
            <person name="Vaillancourt B."/>
            <person name="Sakai H."/>
            <person name="Lee S.S."/>
            <person name="Kim J."/>
            <person name="Numa H."/>
            <person name="Itoh T."/>
            <person name="Buell C.R."/>
            <person name="Matsumoto T."/>
        </authorList>
    </citation>
    <scope>NUCLEOTIDE SEQUENCE [LARGE SCALE GENOMIC DNA]</scope>
    <source>
        <strain evidence="3">cv. Nipponbare</strain>
    </source>
</reference>
<dbReference type="FunCoup" id="A0A0P0XS94">
    <property type="interactions" value="35"/>
</dbReference>
<feature type="compositionally biased region" description="Basic and acidic residues" evidence="1">
    <location>
        <begin position="164"/>
        <end position="211"/>
    </location>
</feature>
<name>A0A0P0XS94_ORYSJ</name>
<accession>A0A0P0XS94</accession>
<dbReference type="AlphaFoldDB" id="A0A0P0XS94"/>
<reference evidence="2 3" key="2">
    <citation type="journal article" date="2013" name="Plant Cell Physiol.">
        <title>Rice Annotation Project Database (RAP-DB): an integrative and interactive database for rice genomics.</title>
        <authorList>
            <person name="Sakai H."/>
            <person name="Lee S.S."/>
            <person name="Tanaka T."/>
            <person name="Numa H."/>
            <person name="Kim J."/>
            <person name="Kawahara Y."/>
            <person name="Wakimoto H."/>
            <person name="Yang C.C."/>
            <person name="Iwamoto M."/>
            <person name="Abe T."/>
            <person name="Yamada Y."/>
            <person name="Muto A."/>
            <person name="Inokuchi H."/>
            <person name="Ikemura T."/>
            <person name="Matsumoto T."/>
            <person name="Sasaki T."/>
            <person name="Itoh T."/>
        </authorList>
    </citation>
    <scope>NUCLEOTIDE SEQUENCE [LARGE SCALE GENOMIC DNA]</scope>
    <source>
        <strain evidence="3">cv. Nipponbare</strain>
    </source>
</reference>
<reference evidence="3" key="1">
    <citation type="journal article" date="2005" name="Nature">
        <title>The map-based sequence of the rice genome.</title>
        <authorList>
            <consortium name="International rice genome sequencing project (IRGSP)"/>
            <person name="Matsumoto T."/>
            <person name="Wu J."/>
            <person name="Kanamori H."/>
            <person name="Katayose Y."/>
            <person name="Fujisawa M."/>
            <person name="Namiki N."/>
            <person name="Mizuno H."/>
            <person name="Yamamoto K."/>
            <person name="Antonio B.A."/>
            <person name="Baba T."/>
            <person name="Sakata K."/>
            <person name="Nagamura Y."/>
            <person name="Aoki H."/>
            <person name="Arikawa K."/>
            <person name="Arita K."/>
            <person name="Bito T."/>
            <person name="Chiden Y."/>
            <person name="Fujitsuka N."/>
            <person name="Fukunaka R."/>
            <person name="Hamada M."/>
            <person name="Harada C."/>
            <person name="Hayashi A."/>
            <person name="Hijishita S."/>
            <person name="Honda M."/>
            <person name="Hosokawa S."/>
            <person name="Ichikawa Y."/>
            <person name="Idonuma A."/>
            <person name="Iijima M."/>
            <person name="Ikeda M."/>
            <person name="Ikeno M."/>
            <person name="Ito K."/>
            <person name="Ito S."/>
            <person name="Ito T."/>
            <person name="Ito Y."/>
            <person name="Ito Y."/>
            <person name="Iwabuchi A."/>
            <person name="Kamiya K."/>
            <person name="Karasawa W."/>
            <person name="Kurita K."/>
            <person name="Katagiri S."/>
            <person name="Kikuta A."/>
            <person name="Kobayashi H."/>
            <person name="Kobayashi N."/>
            <person name="Machita K."/>
            <person name="Maehara T."/>
            <person name="Masukawa M."/>
            <person name="Mizubayashi T."/>
            <person name="Mukai Y."/>
            <person name="Nagasaki H."/>
            <person name="Nagata Y."/>
            <person name="Naito S."/>
            <person name="Nakashima M."/>
            <person name="Nakama Y."/>
            <person name="Nakamichi Y."/>
            <person name="Nakamura M."/>
            <person name="Meguro A."/>
            <person name="Negishi M."/>
            <person name="Ohta I."/>
            <person name="Ohta T."/>
            <person name="Okamoto M."/>
            <person name="Ono N."/>
            <person name="Saji S."/>
            <person name="Sakaguchi M."/>
            <person name="Sakai K."/>
            <person name="Shibata M."/>
            <person name="Shimokawa T."/>
            <person name="Song J."/>
            <person name="Takazaki Y."/>
            <person name="Terasawa K."/>
            <person name="Tsugane M."/>
            <person name="Tsuji K."/>
            <person name="Ueda S."/>
            <person name="Waki K."/>
            <person name="Yamagata H."/>
            <person name="Yamamoto M."/>
            <person name="Yamamoto S."/>
            <person name="Yamane H."/>
            <person name="Yoshiki S."/>
            <person name="Yoshihara R."/>
            <person name="Yukawa K."/>
            <person name="Zhong H."/>
            <person name="Yano M."/>
            <person name="Yuan Q."/>
            <person name="Ouyang S."/>
            <person name="Liu J."/>
            <person name="Jones K.M."/>
            <person name="Gansberger K."/>
            <person name="Moffat K."/>
            <person name="Hill J."/>
            <person name="Bera J."/>
            <person name="Fadrosh D."/>
            <person name="Jin S."/>
            <person name="Johri S."/>
            <person name="Kim M."/>
            <person name="Overton L."/>
            <person name="Reardon M."/>
            <person name="Tsitrin T."/>
            <person name="Vuong H."/>
            <person name="Weaver B."/>
            <person name="Ciecko A."/>
            <person name="Tallon L."/>
            <person name="Jackson J."/>
            <person name="Pai G."/>
            <person name="Aken S.V."/>
            <person name="Utterback T."/>
            <person name="Reidmuller S."/>
            <person name="Feldblyum T."/>
            <person name="Hsiao J."/>
            <person name="Zismann V."/>
            <person name="Iobst S."/>
            <person name="de Vazeille A.R."/>
            <person name="Buell C.R."/>
            <person name="Ying K."/>
            <person name="Li Y."/>
            <person name="Lu T."/>
            <person name="Huang Y."/>
            <person name="Zhao Q."/>
            <person name="Feng Q."/>
            <person name="Zhang L."/>
            <person name="Zhu J."/>
            <person name="Weng Q."/>
            <person name="Mu J."/>
            <person name="Lu Y."/>
            <person name="Fan D."/>
            <person name="Liu Y."/>
            <person name="Guan J."/>
            <person name="Zhang Y."/>
            <person name="Yu S."/>
            <person name="Liu X."/>
            <person name="Zhang Y."/>
            <person name="Hong G."/>
            <person name="Han B."/>
            <person name="Choisne N."/>
            <person name="Demange N."/>
            <person name="Orjeda G."/>
            <person name="Samain S."/>
            <person name="Cattolico L."/>
            <person name="Pelletier E."/>
            <person name="Couloux A."/>
            <person name="Segurens B."/>
            <person name="Wincker P."/>
            <person name="D'Hont A."/>
            <person name="Scarpelli C."/>
            <person name="Weissenbach J."/>
            <person name="Salanoubat M."/>
            <person name="Quetier F."/>
            <person name="Yu Y."/>
            <person name="Kim H.R."/>
            <person name="Rambo T."/>
            <person name="Currie J."/>
            <person name="Collura K."/>
            <person name="Luo M."/>
            <person name="Yang T."/>
            <person name="Ammiraju J.S.S."/>
            <person name="Engler F."/>
            <person name="Soderlund C."/>
            <person name="Wing R.A."/>
            <person name="Palmer L.E."/>
            <person name="de la Bastide M."/>
            <person name="Spiegel L."/>
            <person name="Nascimento L."/>
            <person name="Zutavern T."/>
            <person name="O'Shaughnessy A."/>
            <person name="Dike S."/>
            <person name="Dedhia N."/>
            <person name="Preston R."/>
            <person name="Balija V."/>
            <person name="McCombie W.R."/>
            <person name="Chow T."/>
            <person name="Chen H."/>
            <person name="Chung M."/>
            <person name="Chen C."/>
            <person name="Shaw J."/>
            <person name="Wu H."/>
            <person name="Hsiao K."/>
            <person name="Chao Y."/>
            <person name="Chu M."/>
            <person name="Cheng C."/>
            <person name="Hour A."/>
            <person name="Lee P."/>
            <person name="Lin S."/>
            <person name="Lin Y."/>
            <person name="Liou J."/>
            <person name="Liu S."/>
            <person name="Hsing Y."/>
            <person name="Raghuvanshi S."/>
            <person name="Mohanty A."/>
            <person name="Bharti A.K."/>
            <person name="Gaur A."/>
            <person name="Gupta V."/>
            <person name="Kumar D."/>
            <person name="Ravi V."/>
            <person name="Vij S."/>
            <person name="Kapur A."/>
            <person name="Khurana P."/>
            <person name="Khurana P."/>
            <person name="Khurana J.P."/>
            <person name="Tyagi A.K."/>
            <person name="Gaikwad K."/>
            <person name="Singh A."/>
            <person name="Dalal V."/>
            <person name="Srivastava S."/>
            <person name="Dixit A."/>
            <person name="Pal A.K."/>
            <person name="Ghazi I.A."/>
            <person name="Yadav M."/>
            <person name="Pandit A."/>
            <person name="Bhargava A."/>
            <person name="Sureshbabu K."/>
            <person name="Batra K."/>
            <person name="Sharma T.R."/>
            <person name="Mohapatra T."/>
            <person name="Singh N.K."/>
            <person name="Messing J."/>
            <person name="Nelson A.B."/>
            <person name="Fuks G."/>
            <person name="Kavchok S."/>
            <person name="Keizer G."/>
            <person name="Linton E."/>
            <person name="Llaca V."/>
            <person name="Song R."/>
            <person name="Tanyolac B."/>
            <person name="Young S."/>
            <person name="Ho-Il K."/>
            <person name="Hahn J.H."/>
            <person name="Sangsakoo G."/>
            <person name="Vanavichit A."/>
            <person name="de Mattos Luiz.A.T."/>
            <person name="Zimmer P.D."/>
            <person name="Malone G."/>
            <person name="Dellagostin O."/>
            <person name="de Oliveira A.C."/>
            <person name="Bevan M."/>
            <person name="Bancroft I."/>
            <person name="Minx P."/>
            <person name="Cordum H."/>
            <person name="Wilson R."/>
            <person name="Cheng Z."/>
            <person name="Jin W."/>
            <person name="Jiang J."/>
            <person name="Leong S.A."/>
            <person name="Iwama H."/>
            <person name="Gojobori T."/>
            <person name="Itoh T."/>
            <person name="Niimura Y."/>
            <person name="Fujii Y."/>
            <person name="Habara T."/>
            <person name="Sakai H."/>
            <person name="Sato Y."/>
            <person name="Wilson G."/>
            <person name="Kumar K."/>
            <person name="McCouch S."/>
            <person name="Juretic N."/>
            <person name="Hoen D."/>
            <person name="Wright S."/>
            <person name="Bruskiewich R."/>
            <person name="Bureau T."/>
            <person name="Miyao A."/>
            <person name="Hirochika H."/>
            <person name="Nishikawa T."/>
            <person name="Kadowaki K."/>
            <person name="Sugiura M."/>
            <person name="Burr B."/>
            <person name="Sasaki T."/>
        </authorList>
    </citation>
    <scope>NUCLEOTIDE SEQUENCE [LARGE SCALE GENOMIC DNA]</scope>
    <source>
        <strain evidence="3">cv. Nipponbare</strain>
    </source>
</reference>
<feature type="compositionally biased region" description="Basic residues" evidence="1">
    <location>
        <begin position="147"/>
        <end position="163"/>
    </location>
</feature>
<sequence>MVRRYTAGQHPGSFIFLPLPWQTNHAQRPHPTLLVRRHHPRRPPAAEIHRLEADVSPARHQQHALVPTQLPLAELGDGVSLLQPLRYLLLSAPYRPHHLHHIAVRHHAAPRHGHLHGGAVAVVPVLDAHVLARVHRDGEHGGGVGVGHHHAGAAAPHHGRHRLEHGARRSRTSDAVDHPRRDGDAVQGERRRLDAEHELLGGHDGGRRHGL</sequence>
<keyword evidence="3" id="KW-1185">Reference proteome</keyword>
<evidence type="ECO:0000313" key="2">
    <source>
        <dbReference type="EMBL" id="BAT09700.1"/>
    </source>
</evidence>
<protein>
    <submittedName>
        <fullName evidence="2">Os10g0122400 protein</fullName>
    </submittedName>
</protein>
<evidence type="ECO:0000256" key="1">
    <source>
        <dbReference type="SAM" id="MobiDB-lite"/>
    </source>
</evidence>
<feature type="region of interest" description="Disordered" evidence="1">
    <location>
        <begin position="138"/>
        <end position="211"/>
    </location>
</feature>
<dbReference type="InParanoid" id="A0A0P0XS94"/>
<proteinExistence type="predicted"/>
<dbReference type="Proteomes" id="UP000059680">
    <property type="component" value="Chromosome 10"/>
</dbReference>